<dbReference type="InterPro" id="IPR011050">
    <property type="entry name" value="Pectin_lyase_fold/virulence"/>
</dbReference>
<dbReference type="SUPFAM" id="SSF51126">
    <property type="entry name" value="Pectin lyase-like"/>
    <property type="match status" value="1"/>
</dbReference>
<protein>
    <recommendedName>
        <fullName evidence="1">Right handed beta helix domain-containing protein</fullName>
    </recommendedName>
</protein>
<proteinExistence type="predicted"/>
<gene>
    <name evidence="2" type="ORF">CWM47_26410</name>
</gene>
<reference evidence="2 3" key="1">
    <citation type="submission" date="2017-11" db="EMBL/GenBank/DDBJ databases">
        <title>Taxonomic description and genome sequences of Spirosoma HA7 sp. nov., isolated from pollen microhabitat of Corylus avellana.</title>
        <authorList>
            <person name="Ambika Manirajan B."/>
            <person name="Suarez C."/>
            <person name="Ratering S."/>
            <person name="Geissler-Plaum R."/>
            <person name="Cardinale M."/>
            <person name="Sylvia S."/>
        </authorList>
    </citation>
    <scope>NUCLEOTIDE SEQUENCE [LARGE SCALE GENOMIC DNA]</scope>
    <source>
        <strain evidence="2 3">HA7</strain>
    </source>
</reference>
<dbReference type="KEGG" id="spir:CWM47_26410"/>
<evidence type="ECO:0000313" key="3">
    <source>
        <dbReference type="Proteomes" id="UP000232883"/>
    </source>
</evidence>
<accession>A0A2K8Z598</accession>
<dbReference type="Gene3D" id="2.160.20.10">
    <property type="entry name" value="Single-stranded right-handed beta-helix, Pectin lyase-like"/>
    <property type="match status" value="1"/>
</dbReference>
<organism evidence="2 3">
    <name type="scientific">Spirosoma pollinicola</name>
    <dbReference type="NCBI Taxonomy" id="2057025"/>
    <lineage>
        <taxon>Bacteria</taxon>
        <taxon>Pseudomonadati</taxon>
        <taxon>Bacteroidota</taxon>
        <taxon>Cytophagia</taxon>
        <taxon>Cytophagales</taxon>
        <taxon>Cytophagaceae</taxon>
        <taxon>Spirosoma</taxon>
    </lineage>
</organism>
<keyword evidence="3" id="KW-1185">Reference proteome</keyword>
<dbReference type="RefSeq" id="WP_100991490.1">
    <property type="nucleotide sequence ID" value="NZ_CP025096.1"/>
</dbReference>
<dbReference type="OrthoDB" id="934182at2"/>
<dbReference type="InterPro" id="IPR039448">
    <property type="entry name" value="Beta_helix"/>
</dbReference>
<dbReference type="SMART" id="SM00710">
    <property type="entry name" value="PbH1"/>
    <property type="match status" value="6"/>
</dbReference>
<dbReference type="AlphaFoldDB" id="A0A2K8Z598"/>
<dbReference type="Proteomes" id="UP000232883">
    <property type="component" value="Chromosome"/>
</dbReference>
<evidence type="ECO:0000259" key="1">
    <source>
        <dbReference type="Pfam" id="PF13229"/>
    </source>
</evidence>
<name>A0A2K8Z598_9BACT</name>
<dbReference type="InterPro" id="IPR006626">
    <property type="entry name" value="PbH1"/>
</dbReference>
<feature type="domain" description="Right handed beta helix" evidence="1">
    <location>
        <begin position="118"/>
        <end position="238"/>
    </location>
</feature>
<dbReference type="Pfam" id="PF13229">
    <property type="entry name" value="Beta_helix"/>
    <property type="match status" value="1"/>
</dbReference>
<sequence>MYKGLIINLILFNFSLIYLPVSGLNTKDNFFVYNSSYLSFSDIYFKFNSNGPPLKKANVLRMSLEQFGAKGDGLSDDTEAISRALNSNVLEIYNQKQKAHYKISDRIVIDKIKRKRLVIKNAKFLNADISKPSFYFQNCSNVEITGGDFGYATMPVKNGDGSQHVIQFDGCQNVVVRKIHIVNSPEMGIAITNSNKVTIRDSFIEHTFRDGTYSHYSANVKYLYNRYRYIKDDAMSFHDYGIPQQKKQLSKFGYSQASNFVAQGNVVENAYQGLGSIGAFNVSILNNNFKNSVIAGISVFNAQDMYPGGTALVNKVRIEGNIITNSCNTLNINGLDLSNFGQASTGRAAICLLSLGAKNQLNQGETKRLSNITVSGNTVNRSGANGFFANLVDKLYLTNNKFINCSGSIPAQSLNGDVVEIWNCTGLWANFNSVIDSRSKILHQHGYSFNNVAGQTGNWNVKGTVGEEKSLDKLSILKIIPMKNSAKQ</sequence>
<dbReference type="EMBL" id="CP025096">
    <property type="protein sequence ID" value="AUD05066.1"/>
    <property type="molecule type" value="Genomic_DNA"/>
</dbReference>
<dbReference type="InterPro" id="IPR012334">
    <property type="entry name" value="Pectin_lyas_fold"/>
</dbReference>
<evidence type="ECO:0000313" key="2">
    <source>
        <dbReference type="EMBL" id="AUD05066.1"/>
    </source>
</evidence>